<dbReference type="Proteomes" id="UP000828251">
    <property type="component" value="Unassembled WGS sequence"/>
</dbReference>
<dbReference type="GO" id="GO:0003723">
    <property type="term" value="F:RNA binding"/>
    <property type="evidence" value="ECO:0007669"/>
    <property type="project" value="UniProtKB-KW"/>
</dbReference>
<organism evidence="11 12">
    <name type="scientific">Gossypium stocksii</name>
    <dbReference type="NCBI Taxonomy" id="47602"/>
    <lineage>
        <taxon>Eukaryota</taxon>
        <taxon>Viridiplantae</taxon>
        <taxon>Streptophyta</taxon>
        <taxon>Embryophyta</taxon>
        <taxon>Tracheophyta</taxon>
        <taxon>Spermatophyta</taxon>
        <taxon>Magnoliopsida</taxon>
        <taxon>eudicotyledons</taxon>
        <taxon>Gunneridae</taxon>
        <taxon>Pentapetalae</taxon>
        <taxon>rosids</taxon>
        <taxon>malvids</taxon>
        <taxon>Malvales</taxon>
        <taxon>Malvaceae</taxon>
        <taxon>Malvoideae</taxon>
        <taxon>Gossypium</taxon>
    </lineage>
</organism>
<evidence type="ECO:0000313" key="12">
    <source>
        <dbReference type="Proteomes" id="UP000828251"/>
    </source>
</evidence>
<proteinExistence type="inferred from homology"/>
<dbReference type="EMBL" id="JAIQCV010000001">
    <property type="protein sequence ID" value="KAH1130069.1"/>
    <property type="molecule type" value="Genomic_DNA"/>
</dbReference>
<evidence type="ECO:0000256" key="2">
    <source>
        <dbReference type="ARBA" id="ARBA00022741"/>
    </source>
</evidence>
<dbReference type="SUPFAM" id="SSF52540">
    <property type="entry name" value="P-loop containing nucleoside triphosphate hydrolases"/>
    <property type="match status" value="2"/>
</dbReference>
<reference evidence="11 12" key="1">
    <citation type="journal article" date="2021" name="Plant Biotechnol. J.">
        <title>Multi-omics assisted identification of the key and species-specific regulatory components of drought-tolerant mechanisms in Gossypium stocksii.</title>
        <authorList>
            <person name="Yu D."/>
            <person name="Ke L."/>
            <person name="Zhang D."/>
            <person name="Wu Y."/>
            <person name="Sun Y."/>
            <person name="Mei J."/>
            <person name="Sun J."/>
            <person name="Sun Y."/>
        </authorList>
    </citation>
    <scope>NUCLEOTIDE SEQUENCE [LARGE SCALE GENOMIC DNA]</scope>
    <source>
        <strain evidence="12">cv. E1</strain>
        <tissue evidence="11">Leaf</tissue>
    </source>
</reference>
<comment type="catalytic activity">
    <reaction evidence="8">
        <text>ATP + H2O = ADP + phosphate + H(+)</text>
        <dbReference type="Rhea" id="RHEA:13065"/>
        <dbReference type="ChEBI" id="CHEBI:15377"/>
        <dbReference type="ChEBI" id="CHEBI:15378"/>
        <dbReference type="ChEBI" id="CHEBI:30616"/>
        <dbReference type="ChEBI" id="CHEBI:43474"/>
        <dbReference type="ChEBI" id="CHEBI:456216"/>
        <dbReference type="EC" id="3.6.4.13"/>
    </reaction>
</comment>
<sequence length="334" mass="38384">MMYYHRLCKGRECIACAPTGYGKTLAFVSPVLMKLKHASTEGVKAVILCPTRELAVQTTRDCEKLAEENKFYIKLLTKKLIRSANLKKLRCDILRSMPLHLSSAIKKRKLGLSRFIVEHCFLYTISFSFFRVEYLVLDDRIGMVRHFLNSVLTCSNPLIICSLFSATLPDSVDELAHTIMHDTVCVIIGKNKECIKKLYEELKFDNIRVGVIHSNLSQTQRENIANDFRAGEMWVLIATNVIARSMDFKGVNCEINYDFPDPAAASVQQSREDRRSYYFLHRRGNAPFLRNIANVMAASGYEVPSWIMALRKLRWKRHRPKRESILTIPDVAKE</sequence>
<dbReference type="PANTHER" id="PTHR47959">
    <property type="entry name" value="ATP-DEPENDENT RNA HELICASE RHLE-RELATED"/>
    <property type="match status" value="1"/>
</dbReference>
<comment type="similarity">
    <text evidence="7">Belongs to the DEAD box helicase family. DDX52/ROK1 subfamily.</text>
</comment>
<dbReference type="OrthoDB" id="360161at2759"/>
<keyword evidence="5" id="KW-0067">ATP-binding</keyword>
<evidence type="ECO:0000256" key="7">
    <source>
        <dbReference type="ARBA" id="ARBA00024355"/>
    </source>
</evidence>
<evidence type="ECO:0000256" key="3">
    <source>
        <dbReference type="ARBA" id="ARBA00022801"/>
    </source>
</evidence>
<accession>A0A9D4AM83</accession>
<evidence type="ECO:0000256" key="6">
    <source>
        <dbReference type="ARBA" id="ARBA00022884"/>
    </source>
</evidence>
<evidence type="ECO:0000256" key="1">
    <source>
        <dbReference type="ARBA" id="ARBA00012552"/>
    </source>
</evidence>
<keyword evidence="4" id="KW-0347">Helicase</keyword>
<dbReference type="GO" id="GO:0005829">
    <property type="term" value="C:cytosol"/>
    <property type="evidence" value="ECO:0007669"/>
    <property type="project" value="TreeGrafter"/>
</dbReference>
<dbReference type="PROSITE" id="PS51194">
    <property type="entry name" value="HELICASE_CTER"/>
    <property type="match status" value="1"/>
</dbReference>
<dbReference type="GO" id="GO:0003724">
    <property type="term" value="F:RNA helicase activity"/>
    <property type="evidence" value="ECO:0007669"/>
    <property type="project" value="UniProtKB-EC"/>
</dbReference>
<evidence type="ECO:0000256" key="5">
    <source>
        <dbReference type="ARBA" id="ARBA00022840"/>
    </source>
</evidence>
<dbReference type="PANTHER" id="PTHR47959:SF15">
    <property type="entry name" value="RNA HELICASE"/>
    <property type="match status" value="1"/>
</dbReference>
<dbReference type="AlphaFoldDB" id="A0A9D4AM83"/>
<dbReference type="GO" id="GO:0005524">
    <property type="term" value="F:ATP binding"/>
    <property type="evidence" value="ECO:0007669"/>
    <property type="project" value="UniProtKB-KW"/>
</dbReference>
<protein>
    <recommendedName>
        <fullName evidence="1">RNA helicase</fullName>
        <ecNumber evidence="1">3.6.4.13</ecNumber>
    </recommendedName>
</protein>
<keyword evidence="6" id="KW-0694">RNA-binding</keyword>
<name>A0A9D4AM83_9ROSI</name>
<evidence type="ECO:0000259" key="9">
    <source>
        <dbReference type="PROSITE" id="PS51192"/>
    </source>
</evidence>
<keyword evidence="12" id="KW-1185">Reference proteome</keyword>
<dbReference type="EC" id="3.6.4.13" evidence="1"/>
<dbReference type="SMART" id="SM00487">
    <property type="entry name" value="DEXDc"/>
    <property type="match status" value="1"/>
</dbReference>
<dbReference type="PROSITE" id="PS51192">
    <property type="entry name" value="HELICASE_ATP_BIND_1"/>
    <property type="match status" value="1"/>
</dbReference>
<feature type="domain" description="Helicase ATP-binding" evidence="9">
    <location>
        <begin position="4"/>
        <end position="186"/>
    </location>
</feature>
<dbReference type="GO" id="GO:0016787">
    <property type="term" value="F:hydrolase activity"/>
    <property type="evidence" value="ECO:0007669"/>
    <property type="project" value="UniProtKB-KW"/>
</dbReference>
<dbReference type="InterPro" id="IPR014001">
    <property type="entry name" value="Helicase_ATP-bd"/>
</dbReference>
<dbReference type="InterPro" id="IPR027417">
    <property type="entry name" value="P-loop_NTPase"/>
</dbReference>
<evidence type="ECO:0000313" key="11">
    <source>
        <dbReference type="EMBL" id="KAH1130069.1"/>
    </source>
</evidence>
<feature type="domain" description="Helicase C-terminal" evidence="10">
    <location>
        <begin position="171"/>
        <end position="311"/>
    </location>
</feature>
<evidence type="ECO:0000256" key="8">
    <source>
        <dbReference type="ARBA" id="ARBA00047984"/>
    </source>
</evidence>
<comment type="caution">
    <text evidence="11">The sequence shown here is derived from an EMBL/GenBank/DDBJ whole genome shotgun (WGS) entry which is preliminary data.</text>
</comment>
<dbReference type="Pfam" id="PF00271">
    <property type="entry name" value="Helicase_C"/>
    <property type="match status" value="1"/>
</dbReference>
<dbReference type="InterPro" id="IPR001650">
    <property type="entry name" value="Helicase_C-like"/>
</dbReference>
<gene>
    <name evidence="11" type="ORF">J1N35_001447</name>
</gene>
<dbReference type="Pfam" id="PF00270">
    <property type="entry name" value="DEAD"/>
    <property type="match status" value="1"/>
</dbReference>
<evidence type="ECO:0000259" key="10">
    <source>
        <dbReference type="PROSITE" id="PS51194"/>
    </source>
</evidence>
<keyword evidence="2" id="KW-0547">Nucleotide-binding</keyword>
<dbReference type="InterPro" id="IPR011545">
    <property type="entry name" value="DEAD/DEAH_box_helicase_dom"/>
</dbReference>
<dbReference type="Gene3D" id="3.40.50.300">
    <property type="entry name" value="P-loop containing nucleotide triphosphate hydrolases"/>
    <property type="match status" value="2"/>
</dbReference>
<dbReference type="SMART" id="SM00490">
    <property type="entry name" value="HELICc"/>
    <property type="match status" value="1"/>
</dbReference>
<dbReference type="InterPro" id="IPR050079">
    <property type="entry name" value="DEAD_box_RNA_helicase"/>
</dbReference>
<keyword evidence="3" id="KW-0378">Hydrolase</keyword>
<evidence type="ECO:0000256" key="4">
    <source>
        <dbReference type="ARBA" id="ARBA00022806"/>
    </source>
</evidence>